<evidence type="ECO:0000313" key="13">
    <source>
        <dbReference type="Proteomes" id="UP000195880"/>
    </source>
</evidence>
<dbReference type="InterPro" id="IPR012338">
    <property type="entry name" value="Beta-lactam/transpept-like"/>
</dbReference>
<evidence type="ECO:0000259" key="11">
    <source>
        <dbReference type="Pfam" id="PF00768"/>
    </source>
</evidence>
<dbReference type="InterPro" id="IPR018044">
    <property type="entry name" value="Peptidase_S11"/>
</dbReference>
<keyword evidence="6" id="KW-0961">Cell wall biogenesis/degradation</keyword>
<dbReference type="GO" id="GO:0009002">
    <property type="term" value="F:serine-type D-Ala-D-Ala carboxypeptidase activity"/>
    <property type="evidence" value="ECO:0007669"/>
    <property type="project" value="InterPro"/>
</dbReference>
<keyword evidence="10" id="KW-1133">Transmembrane helix</keyword>
<evidence type="ECO:0000256" key="9">
    <source>
        <dbReference type="RuleBase" id="RU004016"/>
    </source>
</evidence>
<feature type="transmembrane region" description="Helical" evidence="10">
    <location>
        <begin position="12"/>
        <end position="33"/>
    </location>
</feature>
<evidence type="ECO:0000256" key="5">
    <source>
        <dbReference type="ARBA" id="ARBA00022984"/>
    </source>
</evidence>
<evidence type="ECO:0000256" key="1">
    <source>
        <dbReference type="ARBA" id="ARBA00007164"/>
    </source>
</evidence>
<dbReference type="GO" id="GO:0071555">
    <property type="term" value="P:cell wall organization"/>
    <property type="evidence" value="ECO:0007669"/>
    <property type="project" value="UniProtKB-KW"/>
</dbReference>
<evidence type="ECO:0000256" key="6">
    <source>
        <dbReference type="ARBA" id="ARBA00023316"/>
    </source>
</evidence>
<dbReference type="AlphaFoldDB" id="A0A1Z1W3M9"/>
<dbReference type="PANTHER" id="PTHR21581:SF33">
    <property type="entry name" value="D-ALANYL-D-ALANINE CARBOXYPEPTIDASE DACB"/>
    <property type="match status" value="1"/>
</dbReference>
<dbReference type="Gene3D" id="3.40.710.10">
    <property type="entry name" value="DD-peptidase/beta-lactamase superfamily"/>
    <property type="match status" value="1"/>
</dbReference>
<feature type="active site" evidence="7">
    <location>
        <position position="151"/>
    </location>
</feature>
<sequence length="325" mass="33687">MGEALRRRPHRGRALCAAAAVLVVAGAGGWMVLPGGESGGGGADGRGLGSVGSLGLPWPDEGQTSIEVRGVGSLGSRGGREPVPIASVTKVMTAYVILKEHPLDAGEQGPRITVDADAAQESHSLSESTVELREGRRHTQRELLELLLLPSGNNVARLLARWDAGSQQAFVAKMNRAADELGMTRTTYTGASGFESSTKSTADDQLKLARQAMKQPVLREVVALRDTTVPGVPGTVTNTNRLLAKPGVIGLKTGSSTPAGGNLMWAAEAKSGAERHLVLGVVLGQRAHTTPTEGLAAAIDRSGALIDAVQRNLPGALRAKEQVGS</sequence>
<dbReference type="PANTHER" id="PTHR21581">
    <property type="entry name" value="D-ALANYL-D-ALANINE CARBOXYPEPTIDASE"/>
    <property type="match status" value="1"/>
</dbReference>
<evidence type="ECO:0000256" key="7">
    <source>
        <dbReference type="PIRSR" id="PIRSR618044-1"/>
    </source>
</evidence>
<keyword evidence="13" id="KW-1185">Reference proteome</keyword>
<feature type="binding site" evidence="8">
    <location>
        <position position="252"/>
    </location>
    <ligand>
        <name>substrate</name>
    </ligand>
</feature>
<keyword evidence="10" id="KW-0472">Membrane</keyword>
<reference evidence="12 13" key="1">
    <citation type="submission" date="2017-05" db="EMBL/GenBank/DDBJ databases">
        <title>Streptomyces alboflavus Genome sequencing and assembly.</title>
        <authorList>
            <person name="Wang Y."/>
            <person name="Du B."/>
            <person name="Ding Y."/>
            <person name="Liu H."/>
            <person name="Hou Q."/>
            <person name="Liu K."/>
            <person name="Wang C."/>
            <person name="Yao L."/>
        </authorList>
    </citation>
    <scope>NUCLEOTIDE SEQUENCE [LARGE SCALE GENOMIC DNA]</scope>
    <source>
        <strain evidence="12 13">MDJK44</strain>
    </source>
</reference>
<evidence type="ECO:0000256" key="8">
    <source>
        <dbReference type="PIRSR" id="PIRSR618044-2"/>
    </source>
</evidence>
<evidence type="ECO:0000256" key="4">
    <source>
        <dbReference type="ARBA" id="ARBA00022960"/>
    </source>
</evidence>
<keyword evidence="10" id="KW-0812">Transmembrane</keyword>
<proteinExistence type="inferred from homology"/>
<name>A0A1Z1W3M9_9ACTN</name>
<feature type="active site" description="Proton acceptor" evidence="7">
    <location>
        <position position="90"/>
    </location>
</feature>
<dbReference type="eggNOG" id="COG1686">
    <property type="taxonomic scope" value="Bacteria"/>
</dbReference>
<protein>
    <submittedName>
        <fullName evidence="12">Peptidase M15</fullName>
    </submittedName>
</protein>
<gene>
    <name evidence="12" type="primary">dacC</name>
    <name evidence="12" type="ORF">SMD44_00420</name>
</gene>
<dbReference type="SUPFAM" id="SSF56601">
    <property type="entry name" value="beta-lactamase/transpeptidase-like"/>
    <property type="match status" value="1"/>
</dbReference>
<keyword evidence="2" id="KW-0732">Signal</keyword>
<evidence type="ECO:0000256" key="2">
    <source>
        <dbReference type="ARBA" id="ARBA00022729"/>
    </source>
</evidence>
<dbReference type="Pfam" id="PF00768">
    <property type="entry name" value="Peptidase_S11"/>
    <property type="match status" value="1"/>
</dbReference>
<keyword evidence="3" id="KW-0378">Hydrolase</keyword>
<dbReference type="GO" id="GO:0008360">
    <property type="term" value="P:regulation of cell shape"/>
    <property type="evidence" value="ECO:0007669"/>
    <property type="project" value="UniProtKB-KW"/>
</dbReference>
<keyword evidence="4" id="KW-0133">Cell shape</keyword>
<dbReference type="EMBL" id="CP021748">
    <property type="protein sequence ID" value="ARX81022.1"/>
    <property type="molecule type" value="Genomic_DNA"/>
</dbReference>
<dbReference type="STRING" id="67267.GCA_000716675_00686"/>
<evidence type="ECO:0000256" key="10">
    <source>
        <dbReference type="SAM" id="Phobius"/>
    </source>
</evidence>
<dbReference type="KEGG" id="salf:SMD44_00420"/>
<dbReference type="GO" id="GO:0006508">
    <property type="term" value="P:proteolysis"/>
    <property type="evidence" value="ECO:0007669"/>
    <property type="project" value="InterPro"/>
</dbReference>
<dbReference type="InterPro" id="IPR001967">
    <property type="entry name" value="Peptidase_S11_N"/>
</dbReference>
<evidence type="ECO:0000313" key="12">
    <source>
        <dbReference type="EMBL" id="ARX81022.1"/>
    </source>
</evidence>
<accession>A0A1Z1W3M9</accession>
<dbReference type="GO" id="GO:0009252">
    <property type="term" value="P:peptidoglycan biosynthetic process"/>
    <property type="evidence" value="ECO:0007669"/>
    <property type="project" value="UniProtKB-KW"/>
</dbReference>
<dbReference type="Proteomes" id="UP000195880">
    <property type="component" value="Chromosome"/>
</dbReference>
<comment type="similarity">
    <text evidence="1 9">Belongs to the peptidase S11 family.</text>
</comment>
<feature type="active site" description="Acyl-ester intermediate" evidence="7">
    <location>
        <position position="87"/>
    </location>
</feature>
<evidence type="ECO:0000256" key="3">
    <source>
        <dbReference type="ARBA" id="ARBA00022801"/>
    </source>
</evidence>
<feature type="domain" description="Peptidase S11 D-alanyl-D-alanine carboxypeptidase A N-terminal" evidence="11">
    <location>
        <begin position="80"/>
        <end position="284"/>
    </location>
</feature>
<organism evidence="12 13">
    <name type="scientific">Streptomyces alboflavus</name>
    <dbReference type="NCBI Taxonomy" id="67267"/>
    <lineage>
        <taxon>Bacteria</taxon>
        <taxon>Bacillati</taxon>
        <taxon>Actinomycetota</taxon>
        <taxon>Actinomycetes</taxon>
        <taxon>Kitasatosporales</taxon>
        <taxon>Streptomycetaceae</taxon>
        <taxon>Streptomyces</taxon>
    </lineage>
</organism>
<keyword evidence="5" id="KW-0573">Peptidoglycan synthesis</keyword>
<dbReference type="PRINTS" id="PR00725">
    <property type="entry name" value="DADACBPTASE1"/>
</dbReference>